<dbReference type="PANTHER" id="PTHR43649:SF12">
    <property type="entry name" value="DIACETYLCHITOBIOSE BINDING PROTEIN DASA"/>
    <property type="match status" value="1"/>
</dbReference>
<dbReference type="InterPro" id="IPR050490">
    <property type="entry name" value="Bact_solute-bd_prot1"/>
</dbReference>
<keyword evidence="1" id="KW-0762">Sugar transport</keyword>
<dbReference type="InterPro" id="IPR006059">
    <property type="entry name" value="SBP"/>
</dbReference>
<dbReference type="InterPro" id="IPR006311">
    <property type="entry name" value="TAT_signal"/>
</dbReference>
<keyword evidence="2" id="KW-1185">Reference proteome</keyword>
<keyword evidence="1" id="KW-0813">Transport</keyword>
<dbReference type="EMBL" id="JACCBB010000001">
    <property type="protein sequence ID" value="NYD20576.1"/>
    <property type="molecule type" value="Genomic_DNA"/>
</dbReference>
<name>A0A7Y9DGR0_9ACTN</name>
<proteinExistence type="predicted"/>
<evidence type="ECO:0000313" key="1">
    <source>
        <dbReference type="EMBL" id="NYD20576.1"/>
    </source>
</evidence>
<sequence>MLVRPDRSTSRRTVLAGASAAALTAGLAACGRSDAGESESSATISVDDAPATGTVEFWAGAPDGDSLPPFVAAFKEENPDVTVNVTTIPSSEFDTKLTAAIASGRVPDLVSLYSQTQSSILATGAFQTVPEGLLDMSSFFEPALAGVTTADGAHKAVPWYAYARVNYYRKDVVEGLGLTPPTTWEENEAFCRQLVDAGHPTPLGMSVEWDEYSAEALSEYVRQNGSSFTTEDGTGWTINAPANVEALEYFASLFTSGYSSPDGPAFLDVVPWLTSGKNVANISNGPWLPGWIDEAAGEGYVAKNIGVYAQPAGPGGVKASALGGGSLGVLDRGGNAQAAWKFVEYLSRPQVQVQWYQAFGNLPAVEAAWDDPSIADDELLAPVRESLPTAFGAPTAATWSQVADVIGQQMERVVRGGSTAQAALDEAQAQAEALGTGA</sequence>
<evidence type="ECO:0000313" key="2">
    <source>
        <dbReference type="Proteomes" id="UP000521922"/>
    </source>
</evidence>
<comment type="caution">
    <text evidence="1">The sequence shown here is derived from an EMBL/GenBank/DDBJ whole genome shotgun (WGS) entry which is preliminary data.</text>
</comment>
<dbReference type="SUPFAM" id="SSF53850">
    <property type="entry name" value="Periplasmic binding protein-like II"/>
    <property type="match status" value="1"/>
</dbReference>
<reference evidence="1 2" key="1">
    <citation type="submission" date="2020-07" db="EMBL/GenBank/DDBJ databases">
        <title>Sequencing the genomes of 1000 actinobacteria strains.</title>
        <authorList>
            <person name="Klenk H.-P."/>
        </authorList>
    </citation>
    <scope>NUCLEOTIDE SEQUENCE [LARGE SCALE GENOMIC DNA]</scope>
    <source>
        <strain evidence="1 2">DSM 7487</strain>
    </source>
</reference>
<dbReference type="Proteomes" id="UP000521922">
    <property type="component" value="Unassembled WGS sequence"/>
</dbReference>
<accession>A0A7Y9DGR0</accession>
<organism evidence="1 2">
    <name type="scientific">Kineococcus aurantiacus</name>
    <dbReference type="NCBI Taxonomy" id="37633"/>
    <lineage>
        <taxon>Bacteria</taxon>
        <taxon>Bacillati</taxon>
        <taxon>Actinomycetota</taxon>
        <taxon>Actinomycetes</taxon>
        <taxon>Kineosporiales</taxon>
        <taxon>Kineosporiaceae</taxon>
        <taxon>Kineococcus</taxon>
    </lineage>
</organism>
<dbReference type="Gene3D" id="3.40.190.10">
    <property type="entry name" value="Periplasmic binding protein-like II"/>
    <property type="match status" value="2"/>
</dbReference>
<dbReference type="RefSeq" id="WP_179748297.1">
    <property type="nucleotide sequence ID" value="NZ_BAAAGN010000002.1"/>
</dbReference>
<protein>
    <submittedName>
        <fullName evidence="1">Multiple sugar transport system substrate-binding protein</fullName>
    </submittedName>
</protein>
<gene>
    <name evidence="1" type="ORF">BJ968_000116</name>
</gene>
<dbReference type="PROSITE" id="PS51318">
    <property type="entry name" value="TAT"/>
    <property type="match status" value="1"/>
</dbReference>
<dbReference type="PROSITE" id="PS51257">
    <property type="entry name" value="PROKAR_LIPOPROTEIN"/>
    <property type="match status" value="1"/>
</dbReference>
<dbReference type="AlphaFoldDB" id="A0A7Y9DGR0"/>
<dbReference type="PANTHER" id="PTHR43649">
    <property type="entry name" value="ARABINOSE-BINDING PROTEIN-RELATED"/>
    <property type="match status" value="1"/>
</dbReference>
<dbReference type="Pfam" id="PF01547">
    <property type="entry name" value="SBP_bac_1"/>
    <property type="match status" value="1"/>
</dbReference>